<dbReference type="InterPro" id="IPR007995">
    <property type="entry name" value="DUF742"/>
</dbReference>
<protein>
    <submittedName>
        <fullName evidence="1">DUF742 domain-containing protein</fullName>
    </submittedName>
</protein>
<keyword evidence="2" id="KW-1185">Reference proteome</keyword>
<sequence length="124" mass="13035">MSARGHSGPERTPVPLYIITRGRSRPADRSALDPATLVTARCAPRSGMAPEHAAVLRLCGRPLAVAEVSARLDLPFGAAGVLLSDLRAEGHVELREPGAARARSGDADAEIALLRALIDGLQRL</sequence>
<dbReference type="RefSeq" id="WP_344258378.1">
    <property type="nucleotide sequence ID" value="NZ_BAAAMJ010000004.1"/>
</dbReference>
<name>A0ABN2NS75_9ACTN</name>
<gene>
    <name evidence="1" type="ORF">GCM10009716_04620</name>
</gene>
<dbReference type="Proteomes" id="UP001501303">
    <property type="component" value="Unassembled WGS sequence"/>
</dbReference>
<dbReference type="PANTHER" id="PTHR36221">
    <property type="entry name" value="DUF742 DOMAIN-CONTAINING PROTEIN"/>
    <property type="match status" value="1"/>
</dbReference>
<accession>A0ABN2NS75</accession>
<reference evidence="1 2" key="1">
    <citation type="journal article" date="2019" name="Int. J. Syst. Evol. Microbiol.">
        <title>The Global Catalogue of Microorganisms (GCM) 10K type strain sequencing project: providing services to taxonomists for standard genome sequencing and annotation.</title>
        <authorList>
            <consortium name="The Broad Institute Genomics Platform"/>
            <consortium name="The Broad Institute Genome Sequencing Center for Infectious Disease"/>
            <person name="Wu L."/>
            <person name="Ma J."/>
        </authorList>
    </citation>
    <scope>NUCLEOTIDE SEQUENCE [LARGE SCALE GENOMIC DNA]</scope>
    <source>
        <strain evidence="1 2">JCM 13581</strain>
    </source>
</reference>
<comment type="caution">
    <text evidence="1">The sequence shown here is derived from an EMBL/GenBank/DDBJ whole genome shotgun (WGS) entry which is preliminary data.</text>
</comment>
<dbReference type="Pfam" id="PF05331">
    <property type="entry name" value="DUF742"/>
    <property type="match status" value="1"/>
</dbReference>
<dbReference type="EMBL" id="BAAAMJ010000004">
    <property type="protein sequence ID" value="GAA1897713.1"/>
    <property type="molecule type" value="Genomic_DNA"/>
</dbReference>
<dbReference type="PANTHER" id="PTHR36221:SF1">
    <property type="entry name" value="DUF742 DOMAIN-CONTAINING PROTEIN"/>
    <property type="match status" value="1"/>
</dbReference>
<evidence type="ECO:0000313" key="1">
    <source>
        <dbReference type="EMBL" id="GAA1897713.1"/>
    </source>
</evidence>
<evidence type="ECO:0000313" key="2">
    <source>
        <dbReference type="Proteomes" id="UP001501303"/>
    </source>
</evidence>
<organism evidence="1 2">
    <name type="scientific">Streptomyces sodiiphilus</name>
    <dbReference type="NCBI Taxonomy" id="226217"/>
    <lineage>
        <taxon>Bacteria</taxon>
        <taxon>Bacillati</taxon>
        <taxon>Actinomycetota</taxon>
        <taxon>Actinomycetes</taxon>
        <taxon>Kitasatosporales</taxon>
        <taxon>Streptomycetaceae</taxon>
        <taxon>Streptomyces</taxon>
    </lineage>
</organism>
<proteinExistence type="predicted"/>